<sequence length="99" mass="11121">MERAASQPPLRTAAGADGWERKIYTRGFFSPSFAKRSQRVVGKRSAQIAREHKRGLQTPTPSGLMTRWLLYKDTSYSAYLCVYGSSWFLNMAAVSVLLS</sequence>
<keyword evidence="1" id="KW-1133">Transmembrane helix</keyword>
<name>A0AAV4RMK6_9ARAC</name>
<evidence type="ECO:0000313" key="2">
    <source>
        <dbReference type="EMBL" id="GIY21536.1"/>
    </source>
</evidence>
<feature type="transmembrane region" description="Helical" evidence="1">
    <location>
        <begin position="76"/>
        <end position="98"/>
    </location>
</feature>
<evidence type="ECO:0000256" key="1">
    <source>
        <dbReference type="SAM" id="Phobius"/>
    </source>
</evidence>
<keyword evidence="1" id="KW-0472">Membrane</keyword>
<proteinExistence type="predicted"/>
<comment type="caution">
    <text evidence="2">The sequence shown here is derived from an EMBL/GenBank/DDBJ whole genome shotgun (WGS) entry which is preliminary data.</text>
</comment>
<protein>
    <submittedName>
        <fullName evidence="2">Uncharacterized protein</fullName>
    </submittedName>
</protein>
<accession>A0AAV4RMK6</accession>
<dbReference type="EMBL" id="BPLQ01006313">
    <property type="protein sequence ID" value="GIY21536.1"/>
    <property type="molecule type" value="Genomic_DNA"/>
</dbReference>
<keyword evidence="3" id="KW-1185">Reference proteome</keyword>
<organism evidence="2 3">
    <name type="scientific">Caerostris darwini</name>
    <dbReference type="NCBI Taxonomy" id="1538125"/>
    <lineage>
        <taxon>Eukaryota</taxon>
        <taxon>Metazoa</taxon>
        <taxon>Ecdysozoa</taxon>
        <taxon>Arthropoda</taxon>
        <taxon>Chelicerata</taxon>
        <taxon>Arachnida</taxon>
        <taxon>Araneae</taxon>
        <taxon>Araneomorphae</taxon>
        <taxon>Entelegynae</taxon>
        <taxon>Araneoidea</taxon>
        <taxon>Araneidae</taxon>
        <taxon>Caerostris</taxon>
    </lineage>
</organism>
<keyword evidence="1" id="KW-0812">Transmembrane</keyword>
<dbReference type="AlphaFoldDB" id="A0AAV4RMK6"/>
<gene>
    <name evidence="2" type="ORF">CDAR_379561</name>
</gene>
<evidence type="ECO:0000313" key="3">
    <source>
        <dbReference type="Proteomes" id="UP001054837"/>
    </source>
</evidence>
<dbReference type="Proteomes" id="UP001054837">
    <property type="component" value="Unassembled WGS sequence"/>
</dbReference>
<reference evidence="2 3" key="1">
    <citation type="submission" date="2021-06" db="EMBL/GenBank/DDBJ databases">
        <title>Caerostris darwini draft genome.</title>
        <authorList>
            <person name="Kono N."/>
            <person name="Arakawa K."/>
        </authorList>
    </citation>
    <scope>NUCLEOTIDE SEQUENCE [LARGE SCALE GENOMIC DNA]</scope>
</reference>